<dbReference type="EMBL" id="JARK01001406">
    <property type="protein sequence ID" value="EYC07505.1"/>
    <property type="molecule type" value="Genomic_DNA"/>
</dbReference>
<reference evidence="2" key="1">
    <citation type="journal article" date="2015" name="Nat. Genet.">
        <title>The genome and transcriptome of the zoonotic hookworm Ancylostoma ceylanicum identify infection-specific gene families.</title>
        <authorList>
            <person name="Schwarz E.M."/>
            <person name="Hu Y."/>
            <person name="Antoshechkin I."/>
            <person name="Miller M.M."/>
            <person name="Sternberg P.W."/>
            <person name="Aroian R.V."/>
        </authorList>
    </citation>
    <scope>NUCLEOTIDE SEQUENCE</scope>
    <source>
        <strain evidence="2">HY135</strain>
    </source>
</reference>
<sequence>MPKSTFVISVYFDEKPTFLQRTLKDFEFAELVVSSKASLNMVFVREAVMKKSSIYTFRKIVDFVEQQHLFRVVQCLQTILHQLHIPELPGGESRIVTETTTTPTTHAAIPKTTTSTTIPSTTTNATITTRTTSRKSEASNSSSSEVSLITTDLIQHALSHTTALPTNVSREFVDAYDFSADTPSRFLESLEFATTTVAKELPLIAHLGGVHDPGGNSPNKDPNL</sequence>
<protein>
    <submittedName>
        <fullName evidence="1">Uncharacterized protein</fullName>
    </submittedName>
</protein>
<dbReference type="AlphaFoldDB" id="A0A016TXH5"/>
<proteinExistence type="predicted"/>
<evidence type="ECO:0000313" key="1">
    <source>
        <dbReference type="EMBL" id="EYC07505.1"/>
    </source>
</evidence>
<gene>
    <name evidence="1" type="primary">Acey_s0070.g467</name>
    <name evidence="1" type="ORF">Y032_0070g467</name>
</gene>
<accession>A0A016TXH5</accession>
<organism evidence="1 2">
    <name type="scientific">Ancylostoma ceylanicum</name>
    <dbReference type="NCBI Taxonomy" id="53326"/>
    <lineage>
        <taxon>Eukaryota</taxon>
        <taxon>Metazoa</taxon>
        <taxon>Ecdysozoa</taxon>
        <taxon>Nematoda</taxon>
        <taxon>Chromadorea</taxon>
        <taxon>Rhabditida</taxon>
        <taxon>Rhabditina</taxon>
        <taxon>Rhabditomorpha</taxon>
        <taxon>Strongyloidea</taxon>
        <taxon>Ancylostomatidae</taxon>
        <taxon>Ancylostomatinae</taxon>
        <taxon>Ancylostoma</taxon>
    </lineage>
</organism>
<comment type="caution">
    <text evidence="1">The sequence shown here is derived from an EMBL/GenBank/DDBJ whole genome shotgun (WGS) entry which is preliminary data.</text>
</comment>
<keyword evidence="2" id="KW-1185">Reference proteome</keyword>
<dbReference type="Proteomes" id="UP000024635">
    <property type="component" value="Unassembled WGS sequence"/>
</dbReference>
<name>A0A016TXH5_9BILA</name>
<evidence type="ECO:0000313" key="2">
    <source>
        <dbReference type="Proteomes" id="UP000024635"/>
    </source>
</evidence>